<dbReference type="InterPro" id="IPR059181">
    <property type="entry name" value="RWDD2A-B_C"/>
</dbReference>
<feature type="region of interest" description="Disordered" evidence="1">
    <location>
        <begin position="79"/>
        <end position="108"/>
    </location>
</feature>
<keyword evidence="3" id="KW-1185">Reference proteome</keyword>
<dbReference type="Proteomes" id="UP000654913">
    <property type="component" value="Chromosome 2"/>
</dbReference>
<reference evidence="2" key="1">
    <citation type="submission" date="2021-01" db="EMBL/GenBank/DDBJ databases">
        <authorList>
            <consortium name="Aspergillus puulaauensis MK2 genome sequencing consortium"/>
            <person name="Kazuki M."/>
            <person name="Futagami T."/>
        </authorList>
    </citation>
    <scope>NUCLEOTIDE SEQUENCE</scope>
    <source>
        <strain evidence="2">MK2</strain>
    </source>
</reference>
<proteinExistence type="predicted"/>
<dbReference type="CDD" id="cd24163">
    <property type="entry name" value="RWDD2_C"/>
    <property type="match status" value="1"/>
</dbReference>
<dbReference type="AlphaFoldDB" id="A0A7R7XHL3"/>
<gene>
    <name evidence="2" type="ORF">APUU_21856A</name>
</gene>
<evidence type="ECO:0000256" key="1">
    <source>
        <dbReference type="SAM" id="MobiDB-lite"/>
    </source>
</evidence>
<dbReference type="GeneID" id="64971429"/>
<evidence type="ECO:0000313" key="2">
    <source>
        <dbReference type="EMBL" id="BCS21424.1"/>
    </source>
</evidence>
<dbReference type="OrthoDB" id="432412at2759"/>
<organism evidence="2 3">
    <name type="scientific">Aspergillus puulaauensis</name>
    <dbReference type="NCBI Taxonomy" id="1220207"/>
    <lineage>
        <taxon>Eukaryota</taxon>
        <taxon>Fungi</taxon>
        <taxon>Dikarya</taxon>
        <taxon>Ascomycota</taxon>
        <taxon>Pezizomycotina</taxon>
        <taxon>Eurotiomycetes</taxon>
        <taxon>Eurotiomycetidae</taxon>
        <taxon>Eurotiales</taxon>
        <taxon>Aspergillaceae</taxon>
        <taxon>Aspergillus</taxon>
    </lineage>
</organism>
<dbReference type="KEGG" id="apuu:APUU_21856A"/>
<sequence>MTYYNALIRTHHITSRKKVATLKRAADSLNCFALLRSGGCPGIMYVEAKDKDAVESWVSVVKNLRYKDFQLASRPASAIVGEEEESRGPAGVKSKRGERKNERHEGLETGLEEVESVKEFGNLMHQRGVWQWWRRGMGYAH</sequence>
<dbReference type="RefSeq" id="XP_041553618.1">
    <property type="nucleotide sequence ID" value="XM_041700655.1"/>
</dbReference>
<reference evidence="2" key="2">
    <citation type="submission" date="2021-02" db="EMBL/GenBank/DDBJ databases">
        <title>Aspergillus puulaauensis MK2 genome sequence.</title>
        <authorList>
            <person name="Futagami T."/>
            <person name="Mori K."/>
            <person name="Kadooka C."/>
            <person name="Tanaka T."/>
        </authorList>
    </citation>
    <scope>NUCLEOTIDE SEQUENCE</scope>
    <source>
        <strain evidence="2">MK2</strain>
    </source>
</reference>
<protein>
    <submittedName>
        <fullName evidence="2">Uncharacterized protein</fullName>
    </submittedName>
</protein>
<name>A0A7R7XHL3_9EURO</name>
<dbReference type="EMBL" id="AP024444">
    <property type="protein sequence ID" value="BCS21424.1"/>
    <property type="molecule type" value="Genomic_DNA"/>
</dbReference>
<accession>A0A7R7XHL3</accession>
<evidence type="ECO:0000313" key="3">
    <source>
        <dbReference type="Proteomes" id="UP000654913"/>
    </source>
</evidence>